<keyword evidence="3" id="KW-1185">Reference proteome</keyword>
<dbReference type="OrthoDB" id="9801841at2"/>
<protein>
    <submittedName>
        <fullName evidence="2">Serine/threonine-protein phosphatase</fullName>
    </submittedName>
</protein>
<dbReference type="Proteomes" id="UP000231553">
    <property type="component" value="Unassembled WGS sequence"/>
</dbReference>
<dbReference type="RefSeq" id="WP_100164581.1">
    <property type="nucleotide sequence ID" value="NZ_PGTB01000183.1"/>
</dbReference>
<feature type="domain" description="PPM-type phosphatase" evidence="1">
    <location>
        <begin position="8"/>
        <end position="260"/>
    </location>
</feature>
<dbReference type="SUPFAM" id="SSF81606">
    <property type="entry name" value="PP2C-like"/>
    <property type="match status" value="1"/>
</dbReference>
<dbReference type="InterPro" id="IPR001932">
    <property type="entry name" value="PPM-type_phosphatase-like_dom"/>
</dbReference>
<sequence>MQPSAEIYYDAASAQSQGRREQQEDAVVADFPAGAGMGFAVLSDGMGGHAAGDVASKIVVTEIFSELKMQSGNPKGLEEDISGILQAAVQSANDCVRYHAETNPETMGMGATLIAPVLLGDRLYWISVGDSPLYLYRDGQLARLNEDHSMLAQINYLVSHGMMERETAANHPDRHALTSVLIGGEIAKIDCPARPVRVQPNDVILVASDGLQYLSETRIAELVGQGASQSSAEIGAELLRALEDLDDPDQDNISLCVIRVSDDPTFGLETVPPAAMAAEPAAAAATAARSQMTIVAAASRKRKVVTYRVSMERSA</sequence>
<dbReference type="Pfam" id="PF13672">
    <property type="entry name" value="PP2C_2"/>
    <property type="match status" value="1"/>
</dbReference>
<reference evidence="2 3" key="1">
    <citation type="journal article" date="2018" name="Int. J. Syst. Evol. Microbiol.">
        <title>Pseudooceanicola lipolyticus sp. nov., a marine alphaproteobacterium, reclassification of Oceanicola flagellatus as Pseudooceanicola flagellatus comb. nov. and emended description of the genus Pseudooceanicola.</title>
        <authorList>
            <person name="Huang M.-M."/>
            <person name="Guo L.-L."/>
            <person name="Wu Y.-H."/>
            <person name="Lai Q.-L."/>
            <person name="Shao Z.-Z."/>
            <person name="Wang C.-S."/>
            <person name="Wu M."/>
            <person name="Xu X.-W."/>
        </authorList>
    </citation>
    <scope>NUCLEOTIDE SEQUENCE [LARGE SCALE GENOMIC DNA]</scope>
    <source>
        <strain evidence="2 3">157</strain>
    </source>
</reference>
<accession>A0A2M8IV84</accession>
<dbReference type="EMBL" id="PGTB01000183">
    <property type="protein sequence ID" value="PJE34434.1"/>
    <property type="molecule type" value="Genomic_DNA"/>
</dbReference>
<dbReference type="AlphaFoldDB" id="A0A2M8IV84"/>
<evidence type="ECO:0000313" key="3">
    <source>
        <dbReference type="Proteomes" id="UP000231553"/>
    </source>
</evidence>
<gene>
    <name evidence="2" type="ORF">CVM52_22305</name>
</gene>
<comment type="caution">
    <text evidence="2">The sequence shown here is derived from an EMBL/GenBank/DDBJ whole genome shotgun (WGS) entry which is preliminary data.</text>
</comment>
<dbReference type="CDD" id="cd00143">
    <property type="entry name" value="PP2Cc"/>
    <property type="match status" value="1"/>
</dbReference>
<dbReference type="SMART" id="SM00332">
    <property type="entry name" value="PP2Cc"/>
    <property type="match status" value="1"/>
</dbReference>
<evidence type="ECO:0000313" key="2">
    <source>
        <dbReference type="EMBL" id="PJE34434.1"/>
    </source>
</evidence>
<dbReference type="Gene3D" id="3.60.40.10">
    <property type="entry name" value="PPM-type phosphatase domain"/>
    <property type="match status" value="1"/>
</dbReference>
<dbReference type="SMART" id="SM00331">
    <property type="entry name" value="PP2C_SIG"/>
    <property type="match status" value="1"/>
</dbReference>
<dbReference type="PROSITE" id="PS51746">
    <property type="entry name" value="PPM_2"/>
    <property type="match status" value="1"/>
</dbReference>
<organism evidence="2 3">
    <name type="scientific">Pseudooceanicola lipolyticus</name>
    <dbReference type="NCBI Taxonomy" id="2029104"/>
    <lineage>
        <taxon>Bacteria</taxon>
        <taxon>Pseudomonadati</taxon>
        <taxon>Pseudomonadota</taxon>
        <taxon>Alphaproteobacteria</taxon>
        <taxon>Rhodobacterales</taxon>
        <taxon>Paracoccaceae</taxon>
        <taxon>Pseudooceanicola</taxon>
    </lineage>
</organism>
<proteinExistence type="predicted"/>
<dbReference type="InterPro" id="IPR036457">
    <property type="entry name" value="PPM-type-like_dom_sf"/>
</dbReference>
<name>A0A2M8IV84_9RHOB</name>
<evidence type="ECO:0000259" key="1">
    <source>
        <dbReference type="PROSITE" id="PS51746"/>
    </source>
</evidence>